<proteinExistence type="inferred from homology"/>
<evidence type="ECO:0000259" key="3">
    <source>
        <dbReference type="PROSITE" id="PS50532"/>
    </source>
</evidence>
<dbReference type="PROSITE" id="PS50532">
    <property type="entry name" value="HTH_IS408"/>
    <property type="match status" value="1"/>
</dbReference>
<dbReference type="AlphaFoldDB" id="A0A0N1EM62"/>
<dbReference type="Pfam" id="PF00665">
    <property type="entry name" value="rve"/>
    <property type="match status" value="1"/>
</dbReference>
<dbReference type="GO" id="GO:0015074">
    <property type="term" value="P:DNA integration"/>
    <property type="evidence" value="ECO:0007669"/>
    <property type="project" value="InterPro"/>
</dbReference>
<comment type="similarity">
    <text evidence="1">Belongs to the transposase IS21/IS408/IS1162 family.</text>
</comment>
<feature type="compositionally biased region" description="Polar residues" evidence="2">
    <location>
        <begin position="505"/>
        <end position="516"/>
    </location>
</feature>
<dbReference type="PANTHER" id="PTHR35004">
    <property type="entry name" value="TRANSPOSASE RV3428C-RELATED"/>
    <property type="match status" value="1"/>
</dbReference>
<evidence type="ECO:0000313" key="5">
    <source>
        <dbReference type="EMBL" id="KPH56636.1"/>
    </source>
</evidence>
<dbReference type="NCBIfam" id="NF033546">
    <property type="entry name" value="transpos_IS21"/>
    <property type="match status" value="1"/>
</dbReference>
<comment type="caution">
    <text evidence="5">The sequence shown here is derived from an EMBL/GenBank/DDBJ whole genome shotgun (WGS) entry which is preliminary data.</text>
</comment>
<dbReference type="Gene3D" id="3.30.420.10">
    <property type="entry name" value="Ribonuclease H-like superfamily/Ribonuclease H"/>
    <property type="match status" value="1"/>
</dbReference>
<feature type="domain" description="Integrase catalytic" evidence="4">
    <location>
        <begin position="137"/>
        <end position="333"/>
    </location>
</feature>
<dbReference type="InterPro" id="IPR001584">
    <property type="entry name" value="Integrase_cat-core"/>
</dbReference>
<accession>A0A0N1EM62</accession>
<evidence type="ECO:0000259" key="4">
    <source>
        <dbReference type="PROSITE" id="PS50994"/>
    </source>
</evidence>
<dbReference type="InterPro" id="IPR012337">
    <property type="entry name" value="RNaseH-like_sf"/>
</dbReference>
<dbReference type="InterPro" id="IPR054353">
    <property type="entry name" value="IstA-like_C"/>
</dbReference>
<protein>
    <submittedName>
        <fullName evidence="5">Integrase</fullName>
    </submittedName>
</protein>
<dbReference type="Pfam" id="PF22483">
    <property type="entry name" value="Mu-transpos_C_2"/>
    <property type="match status" value="1"/>
</dbReference>
<name>A0A0N1EM62_9GAMM</name>
<dbReference type="OrthoDB" id="2065409at2"/>
<dbReference type="PANTHER" id="PTHR35004:SF8">
    <property type="entry name" value="TRANSPOSASE RV3428C-RELATED"/>
    <property type="match status" value="1"/>
</dbReference>
<gene>
    <name evidence="5" type="ORF">ADS77_21020</name>
</gene>
<dbReference type="PROSITE" id="PS50994">
    <property type="entry name" value="INTEGRASE"/>
    <property type="match status" value="1"/>
</dbReference>
<feature type="region of interest" description="Disordered" evidence="2">
    <location>
        <begin position="491"/>
        <end position="516"/>
    </location>
</feature>
<evidence type="ECO:0000313" key="6">
    <source>
        <dbReference type="Proteomes" id="UP000037848"/>
    </source>
</evidence>
<dbReference type="RefSeq" id="WP_054456185.1">
    <property type="nucleotide sequence ID" value="NZ_LHPH01000052.1"/>
</dbReference>
<evidence type="ECO:0000256" key="2">
    <source>
        <dbReference type="SAM" id="MobiDB-lite"/>
    </source>
</evidence>
<dbReference type="EMBL" id="LHPH01000052">
    <property type="protein sequence ID" value="KPH56636.1"/>
    <property type="molecule type" value="Genomic_DNA"/>
</dbReference>
<feature type="domain" description="HTH IS408-type" evidence="3">
    <location>
        <begin position="11"/>
        <end position="92"/>
    </location>
</feature>
<dbReference type="GO" id="GO:0003676">
    <property type="term" value="F:nucleic acid binding"/>
    <property type="evidence" value="ECO:0007669"/>
    <property type="project" value="InterPro"/>
</dbReference>
<keyword evidence="6" id="KW-1185">Reference proteome</keyword>
<evidence type="ECO:0000256" key="1">
    <source>
        <dbReference type="ARBA" id="ARBA00009277"/>
    </source>
</evidence>
<dbReference type="InterPro" id="IPR017895">
    <property type="entry name" value="HTH_IS408/IS1162_type"/>
</dbReference>
<organism evidence="5 6">
    <name type="scientific">Pseudoalteromonas porphyrae</name>
    <dbReference type="NCBI Taxonomy" id="187330"/>
    <lineage>
        <taxon>Bacteria</taxon>
        <taxon>Pseudomonadati</taxon>
        <taxon>Pseudomonadota</taxon>
        <taxon>Gammaproteobacteria</taxon>
        <taxon>Alteromonadales</taxon>
        <taxon>Pseudoalteromonadaceae</taxon>
        <taxon>Pseudoalteromonas</taxon>
    </lineage>
</organism>
<dbReference type="Proteomes" id="UP000037848">
    <property type="component" value="Unassembled WGS sequence"/>
</dbReference>
<dbReference type="Pfam" id="PF13412">
    <property type="entry name" value="HTH_24"/>
    <property type="match status" value="1"/>
</dbReference>
<dbReference type="Gene3D" id="1.10.10.60">
    <property type="entry name" value="Homeodomain-like"/>
    <property type="match status" value="1"/>
</dbReference>
<sequence>MSTRPISMSKLHAILRLKYSAKLSHREIARSLNISPGTVANYVKKANELGLNQWPLPEDKQHGTFLNTKIRDFSTRQKRYPTPDWLTINKDLKQHKHLTLQLVFDELREEVGEPYYSYSHFCRAYREWLGKQRLSMRQHHKGGEKLFVDYCGPTLTITCPTTQETRTAQVFVAVLGASNYTYAEATYSQQLEDWVMSHARCFAFLGGVPELVIPDNLKSAVSKPCRYEPDLNPTYHQLAEYYNVAVIPARPYKPKDKSKAEVGVQIVERWIMARLRNQTFYSLAHLNQEIAKLLDVMNNKVMKQYQQSRKQLFDMVDKSALKPLPEKPYHYTQIKTVRVHIDYHVEIEKHYYSVPYQWVKKQLRAHITNQLVQLYHDDTLIAQHPRSHRLGGHTTQPHHMPLAHQKQHEQSPINLRSWALSIGKYTHQVVELQLSGRRHPEHAYRVCLGLLSLAKTYSKERLEQACYRAIVMNTTTLKSIKQMLKKGLDQQPLPTQQTEPEKPITHSNIRGTQYYH</sequence>
<reference evidence="5 6" key="1">
    <citation type="submission" date="2015-08" db="EMBL/GenBank/DDBJ databases">
        <title>Draft Genome Sequence of Pseudoalteromonas porphyrae UCD-SED14.</title>
        <authorList>
            <person name="Coil D.A."/>
            <person name="Jospin G."/>
            <person name="Lee R.D."/>
            <person name="Eisen J.A."/>
        </authorList>
    </citation>
    <scope>NUCLEOTIDE SEQUENCE [LARGE SCALE GENOMIC DNA]</scope>
    <source>
        <strain evidence="5 6">UCD-SED14</strain>
    </source>
</reference>
<dbReference type="PATRIC" id="fig|187330.3.peg.3807"/>
<dbReference type="SUPFAM" id="SSF53098">
    <property type="entry name" value="Ribonuclease H-like"/>
    <property type="match status" value="1"/>
</dbReference>
<dbReference type="InterPro" id="IPR036397">
    <property type="entry name" value="RNaseH_sf"/>
</dbReference>